<keyword evidence="5" id="KW-1185">Reference proteome</keyword>
<evidence type="ECO:0000256" key="3">
    <source>
        <dbReference type="ARBA" id="ARBA00022729"/>
    </source>
</evidence>
<dbReference type="EMBL" id="CP000885">
    <property type="protein sequence ID" value="ABX40825.1"/>
    <property type="molecule type" value="Genomic_DNA"/>
</dbReference>
<dbReference type="PANTHER" id="PTHR42953">
    <property type="entry name" value="HIGH-AFFINITY ZINC UPTAKE SYSTEM PROTEIN ZNUA-RELATED"/>
    <property type="match status" value="1"/>
</dbReference>
<dbReference type="Proteomes" id="UP000000370">
    <property type="component" value="Chromosome"/>
</dbReference>
<gene>
    <name evidence="4" type="ordered locus">Cphy_0438</name>
</gene>
<dbReference type="SUPFAM" id="SSF53807">
    <property type="entry name" value="Helical backbone' metal receptor"/>
    <property type="match status" value="1"/>
</dbReference>
<keyword evidence="2" id="KW-0813">Transport</keyword>
<dbReference type="KEGG" id="cpy:Cphy_0438"/>
<accession>A9KHF8</accession>
<evidence type="ECO:0000256" key="1">
    <source>
        <dbReference type="ARBA" id="ARBA00011028"/>
    </source>
</evidence>
<name>A9KHF8_LACP7</name>
<dbReference type="InterPro" id="IPR006127">
    <property type="entry name" value="ZnuA-like"/>
</dbReference>
<dbReference type="Gene3D" id="3.40.50.1980">
    <property type="entry name" value="Nitrogenase molybdenum iron protein domain"/>
    <property type="match status" value="2"/>
</dbReference>
<dbReference type="RefSeq" id="WP_012198469.1">
    <property type="nucleotide sequence ID" value="NC_010001.1"/>
</dbReference>
<dbReference type="Pfam" id="PF01297">
    <property type="entry name" value="ZnuA"/>
    <property type="match status" value="1"/>
</dbReference>
<evidence type="ECO:0000256" key="2">
    <source>
        <dbReference type="ARBA" id="ARBA00022448"/>
    </source>
</evidence>
<dbReference type="HOGENOM" id="CLU_016838_1_0_9"/>
<dbReference type="AlphaFoldDB" id="A9KHF8"/>
<dbReference type="eggNOG" id="COG0803">
    <property type="taxonomic scope" value="Bacteria"/>
</dbReference>
<evidence type="ECO:0000313" key="5">
    <source>
        <dbReference type="Proteomes" id="UP000000370"/>
    </source>
</evidence>
<protein>
    <submittedName>
        <fullName evidence="4">Periplasmic solute binding protein</fullName>
    </submittedName>
</protein>
<organism evidence="4 5">
    <name type="scientific">Lachnoclostridium phytofermentans (strain ATCC 700394 / DSM 18823 / ISDg)</name>
    <name type="common">Clostridium phytofermentans</name>
    <dbReference type="NCBI Taxonomy" id="357809"/>
    <lineage>
        <taxon>Bacteria</taxon>
        <taxon>Bacillati</taxon>
        <taxon>Bacillota</taxon>
        <taxon>Clostridia</taxon>
        <taxon>Lachnospirales</taxon>
        <taxon>Lachnospiraceae</taxon>
    </lineage>
</organism>
<dbReference type="GO" id="GO:0030001">
    <property type="term" value="P:metal ion transport"/>
    <property type="evidence" value="ECO:0007669"/>
    <property type="project" value="InterPro"/>
</dbReference>
<evidence type="ECO:0000313" key="4">
    <source>
        <dbReference type="EMBL" id="ABX40825.1"/>
    </source>
</evidence>
<dbReference type="PANTHER" id="PTHR42953:SF3">
    <property type="entry name" value="HIGH-AFFINITY ZINC UPTAKE SYSTEM PROTEIN ZNUA"/>
    <property type="match status" value="1"/>
</dbReference>
<keyword evidence="3" id="KW-0732">Signal</keyword>
<dbReference type="OrthoDB" id="9810636at2"/>
<sequence length="336" mass="38124" precursor="true">MKKWNKAWYLLFFFILSVVSLTACNMKNKKEASGTLSIVCTSFPQYDFVKQIIGENPAGIEVTYLLKNGIDLHNYQASAEDMVKIRSSNLFLYIGGESEKWANEVVKQVESTDFHALALINVVQAKEEEIVEGMETEHLEGEDHEGEVQEGVEHKEEYEYDEHVWLSLKNAEVIVNEICEELSNIDSSNSEYYKNNAASYIQELKELDEQFYNFTKKTARDTILVADRFPFRYFVDDYNLRYYAAFVGCSAETEASFETIAFLAKKVEELGLPVVLIIDGSDGSIAKTVIENSKQENASVRTLNSMQSVSMENIASGASYLSIMKENLQILKEALD</sequence>
<reference evidence="5" key="1">
    <citation type="submission" date="2007-11" db="EMBL/GenBank/DDBJ databases">
        <title>Complete genome sequence of Clostridium phytofermentans ISDg.</title>
        <authorList>
            <person name="Leschine S.B."/>
            <person name="Warnick T.A."/>
            <person name="Blanchard J.L."/>
            <person name="Schnell D.J."/>
            <person name="Petit E.L."/>
            <person name="LaTouf W.G."/>
            <person name="Copeland A."/>
            <person name="Lucas S."/>
            <person name="Lapidus A."/>
            <person name="Barry K."/>
            <person name="Glavina del Rio T."/>
            <person name="Dalin E."/>
            <person name="Tice H."/>
            <person name="Pitluck S."/>
            <person name="Kiss H."/>
            <person name="Brettin T."/>
            <person name="Bruce D."/>
            <person name="Detter J.C."/>
            <person name="Han C."/>
            <person name="Kuske C."/>
            <person name="Schmutz J."/>
            <person name="Larimer F."/>
            <person name="Land M."/>
            <person name="Hauser L."/>
            <person name="Kyrpides N."/>
            <person name="Kim E.A."/>
            <person name="Richardson P."/>
        </authorList>
    </citation>
    <scope>NUCLEOTIDE SEQUENCE [LARGE SCALE GENOMIC DNA]</scope>
    <source>
        <strain evidence="5">ATCC 700394 / DSM 18823 / ISDg</strain>
    </source>
</reference>
<comment type="similarity">
    <text evidence="1">Belongs to the bacterial solute-binding protein 9 family.</text>
</comment>
<dbReference type="GO" id="GO:0046872">
    <property type="term" value="F:metal ion binding"/>
    <property type="evidence" value="ECO:0007669"/>
    <property type="project" value="InterPro"/>
</dbReference>
<proteinExistence type="inferred from homology"/>
<dbReference type="InterPro" id="IPR050492">
    <property type="entry name" value="Bact_metal-bind_prot9"/>
</dbReference>
<dbReference type="PROSITE" id="PS51257">
    <property type="entry name" value="PROKAR_LIPOPROTEIN"/>
    <property type="match status" value="1"/>
</dbReference>
<dbReference type="STRING" id="357809.Cphy_0438"/>